<feature type="domain" description="Potassium channel" evidence="10">
    <location>
        <begin position="112"/>
        <end position="186"/>
    </location>
</feature>
<organism evidence="11 12">
    <name type="scientific">Priapulus caudatus</name>
    <name type="common">Priapulid worm</name>
    <dbReference type="NCBI Taxonomy" id="37621"/>
    <lineage>
        <taxon>Eukaryota</taxon>
        <taxon>Metazoa</taxon>
        <taxon>Ecdysozoa</taxon>
        <taxon>Scalidophora</taxon>
        <taxon>Priapulida</taxon>
        <taxon>Priapulimorpha</taxon>
        <taxon>Priapulimorphida</taxon>
        <taxon>Priapulidae</taxon>
        <taxon>Priapulus</taxon>
    </lineage>
</organism>
<dbReference type="PANTHER" id="PTHR11003">
    <property type="entry name" value="POTASSIUM CHANNEL, SUBFAMILY K"/>
    <property type="match status" value="1"/>
</dbReference>
<keyword evidence="5" id="KW-0406">Ion transport</keyword>
<protein>
    <submittedName>
        <fullName evidence="12">Potassium channel subfamily K member 1-like</fullName>
    </submittedName>
</protein>
<evidence type="ECO:0000256" key="4">
    <source>
        <dbReference type="ARBA" id="ARBA00022989"/>
    </source>
</evidence>
<evidence type="ECO:0000256" key="9">
    <source>
        <dbReference type="SAM" id="Phobius"/>
    </source>
</evidence>
<feature type="transmembrane region" description="Helical" evidence="9">
    <location>
        <begin position="47"/>
        <end position="70"/>
    </location>
</feature>
<dbReference type="PANTHER" id="PTHR11003:SF249">
    <property type="entry name" value="TWO PORE POTASSIUM CHANNEL PROTEIN SUP-9"/>
    <property type="match status" value="1"/>
</dbReference>
<comment type="subcellular location">
    <subcellularLocation>
        <location evidence="1">Membrane</location>
        <topology evidence="1">Multi-pass membrane protein</topology>
    </subcellularLocation>
</comment>
<dbReference type="GeneID" id="106816444"/>
<keyword evidence="6 9" id="KW-0472">Membrane</keyword>
<keyword evidence="7" id="KW-0407">Ion channel</keyword>
<evidence type="ECO:0000256" key="1">
    <source>
        <dbReference type="ARBA" id="ARBA00004141"/>
    </source>
</evidence>
<accession>A0ABM1EWI2</accession>
<evidence type="ECO:0000313" key="12">
    <source>
        <dbReference type="RefSeq" id="XP_014676553.1"/>
    </source>
</evidence>
<sequence>MATQAQNPVGDEELEEFIVEVIRANTRGVSAIRNVTMEPNWSFGQSMFFAGTVITTIGIPLTLILVAAIVERLLIPATLLLQCLNARLGNLYQPFNIRLVHFCVLCLIVVGFFFVIPSAIFASIEPGWNFLDAFYYCYISLTTIGLGDYIPGDSPDQKLRPLYKVFTTGYLIIGLIFMMLILAVLYDIPQLNLSLHFLMKSDEQDDSEKVHLHTAAAASGPKYTQHLDEDGPNMMSPASEGP</sequence>
<feature type="transmembrane region" description="Helical" evidence="9">
    <location>
        <begin position="133"/>
        <end position="150"/>
    </location>
</feature>
<feature type="transmembrane region" description="Helical" evidence="9">
    <location>
        <begin position="162"/>
        <end position="186"/>
    </location>
</feature>
<keyword evidence="3 9" id="KW-0812">Transmembrane</keyword>
<proteinExistence type="predicted"/>
<dbReference type="Pfam" id="PF07885">
    <property type="entry name" value="Ion_trans_2"/>
    <property type="match status" value="1"/>
</dbReference>
<dbReference type="Proteomes" id="UP000695022">
    <property type="component" value="Unplaced"/>
</dbReference>
<dbReference type="SUPFAM" id="SSF81324">
    <property type="entry name" value="Voltage-gated potassium channels"/>
    <property type="match status" value="1"/>
</dbReference>
<evidence type="ECO:0000313" key="11">
    <source>
        <dbReference type="Proteomes" id="UP000695022"/>
    </source>
</evidence>
<evidence type="ECO:0000256" key="8">
    <source>
        <dbReference type="SAM" id="MobiDB-lite"/>
    </source>
</evidence>
<evidence type="ECO:0000256" key="2">
    <source>
        <dbReference type="ARBA" id="ARBA00022448"/>
    </source>
</evidence>
<keyword evidence="4 9" id="KW-1133">Transmembrane helix</keyword>
<evidence type="ECO:0000256" key="6">
    <source>
        <dbReference type="ARBA" id="ARBA00023136"/>
    </source>
</evidence>
<dbReference type="Gene3D" id="1.10.287.70">
    <property type="match status" value="2"/>
</dbReference>
<evidence type="ECO:0000256" key="5">
    <source>
        <dbReference type="ARBA" id="ARBA00023065"/>
    </source>
</evidence>
<evidence type="ECO:0000259" key="10">
    <source>
        <dbReference type="Pfam" id="PF07885"/>
    </source>
</evidence>
<name>A0ABM1EWI2_PRICU</name>
<evidence type="ECO:0000256" key="7">
    <source>
        <dbReference type="ARBA" id="ARBA00023303"/>
    </source>
</evidence>
<dbReference type="InterPro" id="IPR003280">
    <property type="entry name" value="2pore_dom_K_chnl"/>
</dbReference>
<keyword evidence="11" id="KW-1185">Reference proteome</keyword>
<dbReference type="RefSeq" id="XP_014676553.1">
    <property type="nucleotide sequence ID" value="XM_014821067.1"/>
</dbReference>
<gene>
    <name evidence="12" type="primary">LOC106816444</name>
</gene>
<feature type="region of interest" description="Disordered" evidence="8">
    <location>
        <begin position="210"/>
        <end position="242"/>
    </location>
</feature>
<evidence type="ECO:0000256" key="3">
    <source>
        <dbReference type="ARBA" id="ARBA00022692"/>
    </source>
</evidence>
<feature type="transmembrane region" description="Helical" evidence="9">
    <location>
        <begin position="99"/>
        <end position="121"/>
    </location>
</feature>
<keyword evidence="2" id="KW-0813">Transport</keyword>
<reference evidence="12" key="1">
    <citation type="submission" date="2025-08" db="UniProtKB">
        <authorList>
            <consortium name="RefSeq"/>
        </authorList>
    </citation>
    <scope>IDENTIFICATION</scope>
</reference>
<dbReference type="InterPro" id="IPR013099">
    <property type="entry name" value="K_chnl_dom"/>
</dbReference>